<evidence type="ECO:0000313" key="1">
    <source>
        <dbReference type="EMBL" id="KAI0501516.1"/>
    </source>
</evidence>
<dbReference type="AlphaFoldDB" id="A0A8T3AY42"/>
<comment type="caution">
    <text evidence="1">The sequence shown here is derived from an EMBL/GenBank/DDBJ whole genome shotgun (WGS) entry which is preliminary data.</text>
</comment>
<accession>A0A8T3AY42</accession>
<keyword evidence="2" id="KW-1185">Reference proteome</keyword>
<gene>
    <name evidence="1" type="ORF">KFK09_016461</name>
</gene>
<dbReference type="EMBL" id="JAGYWB010000012">
    <property type="protein sequence ID" value="KAI0501516.1"/>
    <property type="molecule type" value="Genomic_DNA"/>
</dbReference>
<proteinExistence type="predicted"/>
<dbReference type="Proteomes" id="UP000829196">
    <property type="component" value="Unassembled WGS sequence"/>
</dbReference>
<organism evidence="1 2">
    <name type="scientific">Dendrobium nobile</name>
    <name type="common">Orchid</name>
    <dbReference type="NCBI Taxonomy" id="94219"/>
    <lineage>
        <taxon>Eukaryota</taxon>
        <taxon>Viridiplantae</taxon>
        <taxon>Streptophyta</taxon>
        <taxon>Embryophyta</taxon>
        <taxon>Tracheophyta</taxon>
        <taxon>Spermatophyta</taxon>
        <taxon>Magnoliopsida</taxon>
        <taxon>Liliopsida</taxon>
        <taxon>Asparagales</taxon>
        <taxon>Orchidaceae</taxon>
        <taxon>Epidendroideae</taxon>
        <taxon>Malaxideae</taxon>
        <taxon>Dendrobiinae</taxon>
        <taxon>Dendrobium</taxon>
    </lineage>
</organism>
<sequence>MWTSPQRQTIFIIIFPTFLEVNVSIRVKFVRNFALKCYNLLKFDHRDYVVLIVLKMSLKYLQIF</sequence>
<name>A0A8T3AY42_DENNO</name>
<protein>
    <submittedName>
        <fullName evidence="1">Uncharacterized protein</fullName>
    </submittedName>
</protein>
<evidence type="ECO:0000313" key="2">
    <source>
        <dbReference type="Proteomes" id="UP000829196"/>
    </source>
</evidence>
<reference evidence="1" key="1">
    <citation type="journal article" date="2022" name="Front. Genet.">
        <title>Chromosome-Scale Assembly of the Dendrobium nobile Genome Provides Insights Into the Molecular Mechanism of the Biosynthesis of the Medicinal Active Ingredient of Dendrobium.</title>
        <authorList>
            <person name="Xu Q."/>
            <person name="Niu S.-C."/>
            <person name="Li K.-L."/>
            <person name="Zheng P.-J."/>
            <person name="Zhang X.-J."/>
            <person name="Jia Y."/>
            <person name="Liu Y."/>
            <person name="Niu Y.-X."/>
            <person name="Yu L.-H."/>
            <person name="Chen D.-F."/>
            <person name="Zhang G.-Q."/>
        </authorList>
    </citation>
    <scope>NUCLEOTIDE SEQUENCE</scope>
    <source>
        <tissue evidence="1">Leaf</tissue>
    </source>
</reference>